<name>A0A9W8WLP5_9HYPO</name>
<dbReference type="AlphaFoldDB" id="A0A9W8WLP5"/>
<organism evidence="2 3">
    <name type="scientific">Fusarium piperis</name>
    <dbReference type="NCBI Taxonomy" id="1435070"/>
    <lineage>
        <taxon>Eukaryota</taxon>
        <taxon>Fungi</taxon>
        <taxon>Dikarya</taxon>
        <taxon>Ascomycota</taxon>
        <taxon>Pezizomycotina</taxon>
        <taxon>Sordariomycetes</taxon>
        <taxon>Hypocreomycetidae</taxon>
        <taxon>Hypocreales</taxon>
        <taxon>Nectriaceae</taxon>
        <taxon>Fusarium</taxon>
        <taxon>Fusarium solani species complex</taxon>
    </lineage>
</organism>
<gene>
    <name evidence="2" type="ORF">N0V84_001267</name>
</gene>
<feature type="domain" description="Heterokaryon incompatibility" evidence="1">
    <location>
        <begin position="2"/>
        <end position="73"/>
    </location>
</feature>
<dbReference type="PANTHER" id="PTHR33112">
    <property type="entry name" value="DOMAIN PROTEIN, PUTATIVE-RELATED"/>
    <property type="match status" value="1"/>
</dbReference>
<dbReference type="Proteomes" id="UP001140502">
    <property type="component" value="Unassembled WGS sequence"/>
</dbReference>
<evidence type="ECO:0000313" key="3">
    <source>
        <dbReference type="Proteomes" id="UP001140502"/>
    </source>
</evidence>
<protein>
    <recommendedName>
        <fullName evidence="1">Heterokaryon incompatibility domain-containing protein</fullName>
    </recommendedName>
</protein>
<proteinExistence type="predicted"/>
<dbReference type="OrthoDB" id="5428863at2759"/>
<evidence type="ECO:0000313" key="2">
    <source>
        <dbReference type="EMBL" id="KAJ4328227.1"/>
    </source>
</evidence>
<reference evidence="2" key="1">
    <citation type="submission" date="2022-10" db="EMBL/GenBank/DDBJ databases">
        <title>Tapping the CABI collections for fungal endophytes: first genome assemblies for Collariella, Neodidymelliopsis, Ascochyta clinopodiicola, Didymella pomorum, Didymosphaeria variabile, Neocosmospora piperis and Neocucurbitaria cava.</title>
        <authorList>
            <person name="Hill R."/>
        </authorList>
    </citation>
    <scope>NUCLEOTIDE SEQUENCE</scope>
    <source>
        <strain evidence="2">IMI 366586</strain>
    </source>
</reference>
<dbReference type="InterPro" id="IPR010730">
    <property type="entry name" value="HET"/>
</dbReference>
<evidence type="ECO:0000259" key="1">
    <source>
        <dbReference type="Pfam" id="PF06985"/>
    </source>
</evidence>
<dbReference type="PANTHER" id="PTHR33112:SF1">
    <property type="entry name" value="HETEROKARYON INCOMPATIBILITY DOMAIN-CONTAINING PROTEIN"/>
    <property type="match status" value="1"/>
</dbReference>
<sequence>MAQMNLIYHNAELTIIAAARNSAEYGLPGVGYRPRSIRQVVKVGNIEIVPTMKHPHATIQSSRWSKRAWTFQEGILSRRRLVFTDDQMYFECDGMNCHESVTNVPKRNDNWSDMEYCEQIESSLDELHAPHKPEFDRSLRVGILGWNNKQHFGQPDPLGSHAAFVRFLEMIKAYSARELSGPADALKAFYGIASKFQVLPDRIDQVWGIPFYCDEERTLEDSFVAGLAWNHTGKAGYDLRHLPQPRFICPTWSWMNWDGEAEYGEYDLYKGGYKSAFRSAVASVVLEADDGSLLTLPEYLEGFQAGVNRCDNPKAVRIEAWVFPPSAFAVEGSHLTLFWNVTNLRVTMPDNPDYPSLASLAQGGSEFAKHWKCIYLGSVDNKKIGLVVRWWHNGWERVGLLFAWGDKVDEWCENRPRRTLRLI</sequence>
<dbReference type="EMBL" id="JAPEUR010000013">
    <property type="protein sequence ID" value="KAJ4328227.1"/>
    <property type="molecule type" value="Genomic_DNA"/>
</dbReference>
<comment type="caution">
    <text evidence="2">The sequence shown here is derived from an EMBL/GenBank/DDBJ whole genome shotgun (WGS) entry which is preliminary data.</text>
</comment>
<accession>A0A9W8WLP5</accession>
<dbReference type="Pfam" id="PF06985">
    <property type="entry name" value="HET"/>
    <property type="match status" value="1"/>
</dbReference>
<keyword evidence="3" id="KW-1185">Reference proteome</keyword>